<evidence type="ECO:0008006" key="5">
    <source>
        <dbReference type="Google" id="ProtNLM"/>
    </source>
</evidence>
<protein>
    <recommendedName>
        <fullName evidence="5">Heme transporter CcmC</fullName>
    </recommendedName>
</protein>
<keyword evidence="2" id="KW-1133">Transmembrane helix</keyword>
<dbReference type="RefSeq" id="WP_157928032.1">
    <property type="nucleotide sequence ID" value="NZ_LT841358.1"/>
</dbReference>
<evidence type="ECO:0000313" key="3">
    <source>
        <dbReference type="EMBL" id="SMH72215.1"/>
    </source>
</evidence>
<keyword evidence="4" id="KW-1185">Reference proteome</keyword>
<evidence type="ECO:0000256" key="2">
    <source>
        <dbReference type="SAM" id="Phobius"/>
    </source>
</evidence>
<organism evidence="3 4">
    <name type="scientific">Candidatus Nitrosotalea okcheonensis</name>
    <dbReference type="NCBI Taxonomy" id="1903276"/>
    <lineage>
        <taxon>Archaea</taxon>
        <taxon>Nitrososphaerota</taxon>
        <taxon>Nitrososphaeria</taxon>
        <taxon>Nitrosotaleales</taxon>
        <taxon>Nitrosotaleaceae</taxon>
        <taxon>Nitrosotalea</taxon>
    </lineage>
</organism>
<sequence length="102" mass="11654">MKKVIAVSIIALIALVLVPQIHFVNAQLGTDKSAKQYINLRAEVWNEFFRMTTAAFTVGAVVSGTLIWLVWRFRESHPKNKNPTRWEKLDDPTAGNYEKESH</sequence>
<dbReference type="OrthoDB" id="10156at2157"/>
<evidence type="ECO:0000313" key="4">
    <source>
        <dbReference type="Proteomes" id="UP000230607"/>
    </source>
</evidence>
<accession>A0A2H1FHG8</accession>
<feature type="transmembrane region" description="Helical" evidence="2">
    <location>
        <begin position="50"/>
        <end position="71"/>
    </location>
</feature>
<dbReference type="AlphaFoldDB" id="A0A2H1FHG8"/>
<reference evidence="4" key="1">
    <citation type="submission" date="2017-03" db="EMBL/GenBank/DDBJ databases">
        <authorList>
            <person name="Herbold C."/>
        </authorList>
    </citation>
    <scope>NUCLEOTIDE SEQUENCE [LARGE SCALE GENOMIC DNA]</scope>
</reference>
<gene>
    <name evidence="3" type="ORF">NCS_30055</name>
</gene>
<dbReference type="Proteomes" id="UP000230607">
    <property type="component" value="Chromosome 1"/>
</dbReference>
<keyword evidence="2" id="KW-0812">Transmembrane</keyword>
<dbReference type="EMBL" id="LT841358">
    <property type="protein sequence ID" value="SMH72215.1"/>
    <property type="molecule type" value="Genomic_DNA"/>
</dbReference>
<proteinExistence type="predicted"/>
<keyword evidence="2" id="KW-0472">Membrane</keyword>
<name>A0A2H1FHG8_9ARCH</name>
<feature type="region of interest" description="Disordered" evidence="1">
    <location>
        <begin position="78"/>
        <end position="102"/>
    </location>
</feature>
<evidence type="ECO:0000256" key="1">
    <source>
        <dbReference type="SAM" id="MobiDB-lite"/>
    </source>
</evidence>